<dbReference type="AlphaFoldDB" id="F4WNW7"/>
<feature type="non-terminal residue" evidence="1">
    <location>
        <position position="1"/>
    </location>
</feature>
<sequence>FEIPRIIGDPPFPHSNIHMERIANAHTYQSTKHYESPVISIERMKIRLKLLEDSNATLYLRNCDLVEENMNLAKRSEFELLEKDMRTLRDAVIAREEAWDKAVEREQNCRQQLARLTAEVITARHLCETRQDELHVAMDTLTVISIIDCSIAYIEETEIRMLD</sequence>
<keyword evidence="2" id="KW-1185">Reference proteome</keyword>
<dbReference type="OrthoDB" id="7697313at2759"/>
<protein>
    <submittedName>
        <fullName evidence="1">Uncharacterized protein</fullName>
    </submittedName>
</protein>
<organism evidence="2">
    <name type="scientific">Acromyrmex echinatior</name>
    <name type="common">Panamanian leafcutter ant</name>
    <name type="synonym">Acromyrmex octospinosus echinatior</name>
    <dbReference type="NCBI Taxonomy" id="103372"/>
    <lineage>
        <taxon>Eukaryota</taxon>
        <taxon>Metazoa</taxon>
        <taxon>Ecdysozoa</taxon>
        <taxon>Arthropoda</taxon>
        <taxon>Hexapoda</taxon>
        <taxon>Insecta</taxon>
        <taxon>Pterygota</taxon>
        <taxon>Neoptera</taxon>
        <taxon>Endopterygota</taxon>
        <taxon>Hymenoptera</taxon>
        <taxon>Apocrita</taxon>
        <taxon>Aculeata</taxon>
        <taxon>Formicoidea</taxon>
        <taxon>Formicidae</taxon>
        <taxon>Myrmicinae</taxon>
        <taxon>Acromyrmex</taxon>
    </lineage>
</organism>
<dbReference type="STRING" id="103372.F4WNW7"/>
<dbReference type="Proteomes" id="UP000007755">
    <property type="component" value="Unassembled WGS sequence"/>
</dbReference>
<evidence type="ECO:0000313" key="1">
    <source>
        <dbReference type="EMBL" id="EGI64125.1"/>
    </source>
</evidence>
<gene>
    <name evidence="1" type="ORF">G5I_07474</name>
</gene>
<reference evidence="1" key="1">
    <citation type="submission" date="2011-02" db="EMBL/GenBank/DDBJ databases">
        <title>The genome of the leaf-cutting ant Acromyrmex echinatior suggests key adaptations to social evolution and fungus farming.</title>
        <authorList>
            <person name="Nygaard S."/>
            <person name="Zhang G."/>
        </authorList>
    </citation>
    <scope>NUCLEOTIDE SEQUENCE</scope>
</reference>
<name>F4WNW7_ACREC</name>
<dbReference type="InParanoid" id="F4WNW7"/>
<proteinExistence type="predicted"/>
<dbReference type="EMBL" id="GL888239">
    <property type="protein sequence ID" value="EGI64125.1"/>
    <property type="molecule type" value="Genomic_DNA"/>
</dbReference>
<evidence type="ECO:0000313" key="2">
    <source>
        <dbReference type="Proteomes" id="UP000007755"/>
    </source>
</evidence>
<accession>F4WNW7</accession>